<dbReference type="EMBL" id="JBHTJO010000002">
    <property type="protein sequence ID" value="MFD0988216.1"/>
    <property type="molecule type" value="Genomic_DNA"/>
</dbReference>
<evidence type="ECO:0000313" key="3">
    <source>
        <dbReference type="EMBL" id="MFD0988216.1"/>
    </source>
</evidence>
<dbReference type="Proteomes" id="UP001597102">
    <property type="component" value="Unassembled WGS sequence"/>
</dbReference>
<organism evidence="3 4">
    <name type="scientific">Methyloligella solikamskensis</name>
    <dbReference type="NCBI Taxonomy" id="1177756"/>
    <lineage>
        <taxon>Bacteria</taxon>
        <taxon>Pseudomonadati</taxon>
        <taxon>Pseudomonadota</taxon>
        <taxon>Alphaproteobacteria</taxon>
        <taxon>Hyphomicrobiales</taxon>
        <taxon>Hyphomicrobiaceae</taxon>
        <taxon>Methyloligella</taxon>
    </lineage>
</organism>
<keyword evidence="2" id="KW-0812">Transmembrane</keyword>
<dbReference type="RefSeq" id="WP_379091105.1">
    <property type="nucleotide sequence ID" value="NZ_JBHTJO010000002.1"/>
</dbReference>
<feature type="transmembrane region" description="Helical" evidence="2">
    <location>
        <begin position="12"/>
        <end position="30"/>
    </location>
</feature>
<evidence type="ECO:0000256" key="2">
    <source>
        <dbReference type="SAM" id="Phobius"/>
    </source>
</evidence>
<reference evidence="4" key="1">
    <citation type="journal article" date="2019" name="Int. J. Syst. Evol. Microbiol.">
        <title>The Global Catalogue of Microorganisms (GCM) 10K type strain sequencing project: providing services to taxonomists for standard genome sequencing and annotation.</title>
        <authorList>
            <consortium name="The Broad Institute Genomics Platform"/>
            <consortium name="The Broad Institute Genome Sequencing Center for Infectious Disease"/>
            <person name="Wu L."/>
            <person name="Ma J."/>
        </authorList>
    </citation>
    <scope>NUCLEOTIDE SEQUENCE [LARGE SCALE GENOMIC DNA]</scope>
    <source>
        <strain evidence="4">CCUG 61697</strain>
    </source>
</reference>
<sequence length="62" mass="6893">MEFLNDTAGWLWVIGGIGVVCLGGALVYGITMDRKRETSVEVERAREQATAKHYKEPEGQKP</sequence>
<keyword evidence="2" id="KW-1133">Transmembrane helix</keyword>
<keyword evidence="4" id="KW-1185">Reference proteome</keyword>
<comment type="caution">
    <text evidence="3">The sequence shown here is derived from an EMBL/GenBank/DDBJ whole genome shotgun (WGS) entry which is preliminary data.</text>
</comment>
<name>A0ABW3JD83_9HYPH</name>
<accession>A0ABW3JD83</accession>
<evidence type="ECO:0000313" key="4">
    <source>
        <dbReference type="Proteomes" id="UP001597102"/>
    </source>
</evidence>
<gene>
    <name evidence="3" type="ORF">ACFQ2F_14020</name>
</gene>
<proteinExistence type="predicted"/>
<feature type="region of interest" description="Disordered" evidence="1">
    <location>
        <begin position="35"/>
        <end position="62"/>
    </location>
</feature>
<protein>
    <submittedName>
        <fullName evidence="3">Uncharacterized protein</fullName>
    </submittedName>
</protein>
<keyword evidence="2" id="KW-0472">Membrane</keyword>
<evidence type="ECO:0000256" key="1">
    <source>
        <dbReference type="SAM" id="MobiDB-lite"/>
    </source>
</evidence>